<evidence type="ECO:0000256" key="1">
    <source>
        <dbReference type="SAM" id="SignalP"/>
    </source>
</evidence>
<dbReference type="RefSeq" id="WP_218326840.1">
    <property type="nucleotide sequence ID" value="NZ_JAHUZB010000005.1"/>
</dbReference>
<reference evidence="2 3" key="1">
    <citation type="submission" date="2021-06" db="EMBL/GenBank/DDBJ databases">
        <title>Enterococcus alishanensis sp. nov., a novel lactic acid bacterium isolated from fresh coffee beans.</title>
        <authorList>
            <person name="Chen Y.-S."/>
        </authorList>
    </citation>
    <scope>NUCLEOTIDE SEQUENCE [LARGE SCALE GENOMIC DNA]</scope>
    <source>
        <strain evidence="2 3">ALS3</strain>
    </source>
</reference>
<dbReference type="EMBL" id="JAHUZB010000005">
    <property type="protein sequence ID" value="MBV7391631.1"/>
    <property type="molecule type" value="Genomic_DNA"/>
</dbReference>
<dbReference type="NCBIfam" id="NF008633">
    <property type="entry name" value="PRK11622.1"/>
    <property type="match status" value="1"/>
</dbReference>
<accession>A0ABS6TFE9</accession>
<proteinExistence type="predicted"/>
<name>A0ABS6TFE9_9ENTE</name>
<protein>
    <submittedName>
        <fullName evidence="2">ABC transporter substrate-binding protein</fullName>
    </submittedName>
</protein>
<dbReference type="InterPro" id="IPR027020">
    <property type="entry name" value="YnjB"/>
</dbReference>
<evidence type="ECO:0000313" key="3">
    <source>
        <dbReference type="Proteomes" id="UP000774130"/>
    </source>
</evidence>
<organism evidence="2 3">
    <name type="scientific">Enterococcus alishanensis</name>
    <dbReference type="NCBI Taxonomy" id="1303817"/>
    <lineage>
        <taxon>Bacteria</taxon>
        <taxon>Bacillati</taxon>
        <taxon>Bacillota</taxon>
        <taxon>Bacilli</taxon>
        <taxon>Lactobacillales</taxon>
        <taxon>Enterococcaceae</taxon>
        <taxon>Enterococcus</taxon>
    </lineage>
</organism>
<feature type="signal peptide" evidence="1">
    <location>
        <begin position="1"/>
        <end position="24"/>
    </location>
</feature>
<evidence type="ECO:0000313" key="2">
    <source>
        <dbReference type="EMBL" id="MBV7391631.1"/>
    </source>
</evidence>
<dbReference type="Pfam" id="PF13416">
    <property type="entry name" value="SBP_bac_8"/>
    <property type="match status" value="1"/>
</dbReference>
<keyword evidence="3" id="KW-1185">Reference proteome</keyword>
<dbReference type="PANTHER" id="PTHR42779:SF1">
    <property type="entry name" value="PROTEIN YNJB"/>
    <property type="match status" value="1"/>
</dbReference>
<dbReference type="PIRSF" id="PIRSF029172">
    <property type="entry name" value="UCP029172_ABC_sbc_YnjB"/>
    <property type="match status" value="1"/>
</dbReference>
<gene>
    <name evidence="2" type="ORF">KUA55_13155</name>
</gene>
<comment type="caution">
    <text evidence="2">The sequence shown here is derived from an EMBL/GenBank/DDBJ whole genome shotgun (WGS) entry which is preliminary data.</text>
</comment>
<dbReference type="Proteomes" id="UP000774130">
    <property type="component" value="Unassembled WGS sequence"/>
</dbReference>
<dbReference type="InterPro" id="IPR006059">
    <property type="entry name" value="SBP"/>
</dbReference>
<dbReference type="PANTHER" id="PTHR42779">
    <property type="entry name" value="PROTEIN YNJB"/>
    <property type="match status" value="1"/>
</dbReference>
<keyword evidence="1" id="KW-0732">Signal</keyword>
<dbReference type="PROSITE" id="PS51257">
    <property type="entry name" value="PROKAR_LIPOPROTEIN"/>
    <property type="match status" value="1"/>
</dbReference>
<sequence length="418" mass="46009">MKKKLLAGIALSLALLLTITGCKTNNESSSNNEPAETTEIKNFEDAVEQAKGKTVTFYGYGGDEKANAWVDEVVTPAMKEKYDVTVKRVAMSAEDFMNKMVTEKEAGTKKGDMDVLWINGENFYTAKQADLLFGPIQDKVESFEKLMDTEGHNSNYDFGVPIDGLEVPYGSAQLVFGGNTNDFSDGFPTSSEALLAYAKDNPGKITYTALPEFTGSAFVRNIICDIIGYDALEAAPADKDKLYEVIKPGLDYLNELKPYLWQEGKTYPATTAELNEMFASGQVSMTYSYSQMHVAEKIADGEFPETTDAFLFDKGTIANESYLAIPETAPQKAAAIVLINEMTSESAQLEKATAKYGYSIPPFDETKLSENAKATLNSLYEEPGALSLAELNEKQIPEVQAEKIPIIEELWKEHVLNE</sequence>
<feature type="chain" id="PRO_5047330710" evidence="1">
    <location>
        <begin position="25"/>
        <end position="418"/>
    </location>
</feature>